<dbReference type="InterPro" id="IPR052220">
    <property type="entry name" value="METTL25"/>
</dbReference>
<dbReference type="RefSeq" id="XP_022159769.1">
    <property type="nucleotide sequence ID" value="XM_022304077.1"/>
</dbReference>
<dbReference type="RefSeq" id="XP_022159778.1">
    <property type="nucleotide sequence ID" value="XM_022304086.1"/>
</dbReference>
<accession>A0A6J1DZT2</accession>
<evidence type="ECO:0000313" key="2">
    <source>
        <dbReference type="Proteomes" id="UP000504603"/>
    </source>
</evidence>
<organism evidence="2 4">
    <name type="scientific">Momordica charantia</name>
    <name type="common">Bitter gourd</name>
    <name type="synonym">Balsam pear</name>
    <dbReference type="NCBI Taxonomy" id="3673"/>
    <lineage>
        <taxon>Eukaryota</taxon>
        <taxon>Viridiplantae</taxon>
        <taxon>Streptophyta</taxon>
        <taxon>Embryophyta</taxon>
        <taxon>Tracheophyta</taxon>
        <taxon>Spermatophyta</taxon>
        <taxon>Magnoliopsida</taxon>
        <taxon>eudicotyledons</taxon>
        <taxon>Gunneridae</taxon>
        <taxon>Pentapetalae</taxon>
        <taxon>rosids</taxon>
        <taxon>fabids</taxon>
        <taxon>Cucurbitales</taxon>
        <taxon>Cucurbitaceae</taxon>
        <taxon>Momordiceae</taxon>
        <taxon>Momordica</taxon>
    </lineage>
</organism>
<dbReference type="SUPFAM" id="SSF53335">
    <property type="entry name" value="S-adenosyl-L-methionine-dependent methyltransferases"/>
    <property type="match status" value="1"/>
</dbReference>
<dbReference type="PANTHER" id="PTHR12496">
    <property type="entry name" value="CGI-41 METHYLTRANSFERASE"/>
    <property type="match status" value="1"/>
</dbReference>
<dbReference type="Pfam" id="PF13679">
    <property type="entry name" value="Methyltransf_32"/>
    <property type="match status" value="1"/>
</dbReference>
<dbReference type="OrthoDB" id="10258156at2759"/>
<reference evidence="3 4" key="1">
    <citation type="submission" date="2025-04" db="UniProtKB">
        <authorList>
            <consortium name="RefSeq"/>
        </authorList>
    </citation>
    <scope>IDENTIFICATION</scope>
    <source>
        <strain evidence="3 4">OHB3-1</strain>
    </source>
</reference>
<dbReference type="PANTHER" id="PTHR12496:SF0">
    <property type="entry name" value="METHYLTRANSFERASE DOMAIN-CONTAINING PROTEIN"/>
    <property type="match status" value="1"/>
</dbReference>
<proteinExistence type="predicted"/>
<gene>
    <name evidence="3 4" type="primary">LOC111026087</name>
</gene>
<evidence type="ECO:0000259" key="1">
    <source>
        <dbReference type="Pfam" id="PF13679"/>
    </source>
</evidence>
<dbReference type="InterPro" id="IPR025714">
    <property type="entry name" value="Methyltranfer_dom"/>
</dbReference>
<sequence length="572" mass="63802">MYLAAAPSVVPLIWRQKMATDFRGNGGSNCNFKCDTAANTLQWIKAIADFIRPYSFLINAPVVNFFKDRLWEDVDKEWMECLRKEPVRNLLLIPSGVVQEYWPDSLKKFILTSRSLAFQREQADLQKVLPGWCMASLNTVLAQGMNQKKKHEVEVLSAVISSIASDLKTHTIVDVGAGQGYLAQVLSFHYKHSVLAIDACSHHGNVTSARAGRIKKYYLAQIRKSGLEASSLRLPKAMTFHVLSVDALKSLANMLLQDNHVEESVPSDDQEKTNRQKSKCLCSSDKEPSLVLAGLHACGDLSVIMLRTFVECKEVKAVVSIGCCYNLLSEDGSDNKDVQNGFPMSSRVKYSGLSLGKSGRDLACQSAERWRNLENEGGLHNFELHAFRAAFQMVLYRYYPEVVATCPSIGRQGKALRRRKKIEASVSLQCHEDKLEASQQDLIGELSANRNALSLTISDNGSMQCEPSKYVDKYPLFEKFCQSGLNRLGLQTLRVMDYFGIWMDTEPFAELIGPYWSLRAALGPVLETCIILDRLLFLQEQGGSLEAILLPIFDPDLSPRNVAIIAKKVGAT</sequence>
<dbReference type="GeneID" id="111026087"/>
<dbReference type="KEGG" id="mcha:111026087"/>
<dbReference type="InterPro" id="IPR029063">
    <property type="entry name" value="SAM-dependent_MTases_sf"/>
</dbReference>
<dbReference type="AlphaFoldDB" id="A0A6J1DZT2"/>
<name>A0A6J1DZT2_MOMCH</name>
<keyword evidence="2" id="KW-1185">Reference proteome</keyword>
<evidence type="ECO:0000313" key="4">
    <source>
        <dbReference type="RefSeq" id="XP_022159778.1"/>
    </source>
</evidence>
<protein>
    <submittedName>
        <fullName evidence="3 4">Methyltransferase-like protein 25</fullName>
    </submittedName>
</protein>
<feature type="domain" description="Methyltransferase" evidence="1">
    <location>
        <begin position="148"/>
        <end position="330"/>
    </location>
</feature>
<dbReference type="Proteomes" id="UP000504603">
    <property type="component" value="Unplaced"/>
</dbReference>
<evidence type="ECO:0000313" key="3">
    <source>
        <dbReference type="RefSeq" id="XP_022159769.1"/>
    </source>
</evidence>